<protein>
    <submittedName>
        <fullName evidence="7">M20/M25/M40 family metallo-hydrolase</fullName>
    </submittedName>
</protein>
<dbReference type="PANTHER" id="PTHR42994">
    <property type="entry name" value="PEPTIDASE T"/>
    <property type="match status" value="1"/>
</dbReference>
<organism evidence="7 8">
    <name type="scientific">Natronomicrosphaera hydrolytica</name>
    <dbReference type="NCBI Taxonomy" id="3242702"/>
    <lineage>
        <taxon>Bacteria</taxon>
        <taxon>Pseudomonadati</taxon>
        <taxon>Planctomycetota</taxon>
        <taxon>Phycisphaerae</taxon>
        <taxon>Phycisphaerales</taxon>
        <taxon>Phycisphaeraceae</taxon>
        <taxon>Natronomicrosphaera</taxon>
    </lineage>
</organism>
<evidence type="ECO:0000256" key="5">
    <source>
        <dbReference type="PIRNR" id="PIRNR001123"/>
    </source>
</evidence>
<gene>
    <name evidence="7" type="ORF">ACERK3_19585</name>
</gene>
<dbReference type="InterPro" id="IPR008007">
    <property type="entry name" value="Peptidase_M42"/>
</dbReference>
<keyword evidence="8" id="KW-1185">Reference proteome</keyword>
<keyword evidence="2" id="KW-0479">Metal-binding</keyword>
<dbReference type="PANTHER" id="PTHR42994:SF2">
    <property type="entry name" value="PEPTIDASE"/>
    <property type="match status" value="1"/>
</dbReference>
<dbReference type="PIRSF" id="PIRSF001123">
    <property type="entry name" value="PepA_GA"/>
    <property type="match status" value="1"/>
</dbReference>
<comment type="caution">
    <text evidence="7">The sequence shown here is derived from an EMBL/GenBank/DDBJ whole genome shotgun (WGS) entry which is preliminary data.</text>
</comment>
<feature type="domain" description="Peptidase M20 dimerisation" evidence="6">
    <location>
        <begin position="193"/>
        <end position="297"/>
    </location>
</feature>
<reference evidence="7 8" key="1">
    <citation type="submission" date="2024-08" db="EMBL/GenBank/DDBJ databases">
        <title>Whole-genome sequencing of halo(alkali)philic microorganisms from hypersaline lakes.</title>
        <authorList>
            <person name="Sorokin D.Y."/>
            <person name="Merkel A.Y."/>
            <person name="Messina E."/>
            <person name="Yakimov M."/>
        </authorList>
    </citation>
    <scope>NUCLEOTIDE SEQUENCE [LARGE SCALE GENOMIC DNA]</scope>
    <source>
        <strain evidence="7 8">AB-hyl4</strain>
    </source>
</reference>
<comment type="similarity">
    <text evidence="5">Belongs to the peptidase M42 family.</text>
</comment>
<accession>A0ABV4UB98</accession>
<dbReference type="Gene3D" id="3.40.630.10">
    <property type="entry name" value="Zn peptidases"/>
    <property type="match status" value="1"/>
</dbReference>
<evidence type="ECO:0000256" key="1">
    <source>
        <dbReference type="ARBA" id="ARBA00001947"/>
    </source>
</evidence>
<evidence type="ECO:0000313" key="8">
    <source>
        <dbReference type="Proteomes" id="UP001575105"/>
    </source>
</evidence>
<dbReference type="InterPro" id="IPR011650">
    <property type="entry name" value="Peptidase_M20_dimer"/>
</dbReference>
<dbReference type="Gene3D" id="3.30.70.360">
    <property type="match status" value="1"/>
</dbReference>
<dbReference type="Proteomes" id="UP001575105">
    <property type="component" value="Unassembled WGS sequence"/>
</dbReference>
<proteinExistence type="inferred from homology"/>
<evidence type="ECO:0000259" key="6">
    <source>
        <dbReference type="Pfam" id="PF07687"/>
    </source>
</evidence>
<evidence type="ECO:0000313" key="7">
    <source>
        <dbReference type="EMBL" id="MFA9480475.1"/>
    </source>
</evidence>
<keyword evidence="4" id="KW-0862">Zinc</keyword>
<evidence type="ECO:0000256" key="3">
    <source>
        <dbReference type="ARBA" id="ARBA00022801"/>
    </source>
</evidence>
<dbReference type="RefSeq" id="WP_425347395.1">
    <property type="nucleotide sequence ID" value="NZ_JBGUBD010000025.1"/>
</dbReference>
<evidence type="ECO:0000256" key="2">
    <source>
        <dbReference type="ARBA" id="ARBA00022723"/>
    </source>
</evidence>
<dbReference type="InterPro" id="IPR036264">
    <property type="entry name" value="Bact_exopeptidase_dim_dom"/>
</dbReference>
<dbReference type="Pfam" id="PF07687">
    <property type="entry name" value="M20_dimer"/>
    <property type="match status" value="1"/>
</dbReference>
<evidence type="ECO:0000256" key="4">
    <source>
        <dbReference type="ARBA" id="ARBA00022833"/>
    </source>
</evidence>
<dbReference type="InterPro" id="IPR002933">
    <property type="entry name" value="Peptidase_M20"/>
</dbReference>
<name>A0ABV4UB98_9BACT</name>
<dbReference type="SUPFAM" id="SSF53187">
    <property type="entry name" value="Zn-dependent exopeptidases"/>
    <property type="match status" value="1"/>
</dbReference>
<sequence>MMPRNSLAAFPNKKIQQDQAIDLVMQLLAIPGGSGQEAQVMQFIKDQLRQVGCPASAIRHDCAHKASPLGGEVGNLIVKLRGTRRGPRRLFAAHTDTVPICVGTKPLRKGDIIQSGVPGKGLGADDRSGVAAILYAACELLRRKLPHPPLTFAFMVQEEAGVIGARLLDVPMLGKPTMAFNFDGSGSNKLFIGATGSHHLSVTIEGIPAHAGVRPQEGVSAITLAANAIAELHAEGWLGLVEKGNQRGAVNVGTIDGGSANNVVAPTARLTVGIRSHSTTFRNRLLKRVKTAFERSARQLRNAQGGRGSVSFQDTLAYESFRLKQTEPTVQMARSAMRQATGQPVELGVLNGGLDANWLTQHGIPTVTISTGQHKNHTADEYLDLHAYTACCETALHLATQV</sequence>
<dbReference type="SUPFAM" id="SSF55031">
    <property type="entry name" value="Bacterial exopeptidase dimerisation domain"/>
    <property type="match status" value="1"/>
</dbReference>
<comment type="cofactor">
    <cofactor evidence="1">
        <name>Zn(2+)</name>
        <dbReference type="ChEBI" id="CHEBI:29105"/>
    </cofactor>
</comment>
<dbReference type="Pfam" id="PF01546">
    <property type="entry name" value="Peptidase_M20"/>
    <property type="match status" value="1"/>
</dbReference>
<dbReference type="EMBL" id="JBGUBD010000025">
    <property type="protein sequence ID" value="MFA9480475.1"/>
    <property type="molecule type" value="Genomic_DNA"/>
</dbReference>
<keyword evidence="3" id="KW-0378">Hydrolase</keyword>